<reference evidence="3" key="3">
    <citation type="submission" date="2025-08" db="UniProtKB">
        <authorList>
            <consortium name="RefSeq"/>
        </authorList>
    </citation>
    <scope>IDENTIFICATION</scope>
    <source>
        <strain evidence="3">CBS 342.82</strain>
    </source>
</reference>
<dbReference type="Gene3D" id="1.10.1040.10">
    <property type="entry name" value="N-(1-d-carboxylethyl)-l-norvaline Dehydrogenase, domain 2"/>
    <property type="match status" value="1"/>
</dbReference>
<dbReference type="InterPro" id="IPR051729">
    <property type="entry name" value="Opine/Lysopine_DH"/>
</dbReference>
<dbReference type="Gene3D" id="3.40.50.720">
    <property type="entry name" value="NAD(P)-binding Rossmann-like Domain"/>
    <property type="match status" value="1"/>
</dbReference>
<evidence type="ECO:0000313" key="2">
    <source>
        <dbReference type="Proteomes" id="UP000504637"/>
    </source>
</evidence>
<dbReference type="PANTHER" id="PTHR38015">
    <property type="entry name" value="BLR6086 PROTEIN"/>
    <property type="match status" value="1"/>
</dbReference>
<sequence length="383" mass="42515">MALSWGERKTDVYNARQMIHIRQMEYSVKTRSAIVGAGPAGYALAVDLEDHGTSVLVYSHPSHQRYTKSILAQGGQLRSKGLIDACLLPRITSDMSAVVAFATVIIITVPSTGQETIWRELARFDLSSHVVIAVPGNLFSMMRDFPLNAGWILETNLSPYSCRMDDSAELVVLGKKKLVSIAMLGKDQNLRVKELVEGIFPMELLWCRNVVEVCLSNINGVFHPLMVLMNAGRIESTQGDFFYYAEGLTPSVAKAIRAVDEVRIEVGRALGFKMKSVVAMSNECYNHDFKDLVDLAQNSKPHRRLKAPEVVDTRNISEDVGDLLVCWHGLAEKLGIDNKALTAVIALAGMTAGKDYLEEGRNLTRLGLQHSSREEILEKFRIH</sequence>
<dbReference type="OrthoDB" id="4394513at2759"/>
<protein>
    <submittedName>
        <fullName evidence="3">6-phosphogluconate dehydrogenase C-terminal domain-like protein</fullName>
    </submittedName>
</protein>
<dbReference type="SUPFAM" id="SSF48179">
    <property type="entry name" value="6-phosphogluconate dehydrogenase C-terminal domain-like"/>
    <property type="match status" value="1"/>
</dbReference>
<evidence type="ECO:0000313" key="3">
    <source>
        <dbReference type="RefSeq" id="XP_033459011.1"/>
    </source>
</evidence>
<dbReference type="SUPFAM" id="SSF51735">
    <property type="entry name" value="NAD(P)-binding Rossmann-fold domains"/>
    <property type="match status" value="1"/>
</dbReference>
<dbReference type="InterPro" id="IPR008927">
    <property type="entry name" value="6-PGluconate_DH-like_C_sf"/>
</dbReference>
<proteinExistence type="predicted"/>
<name>A0A6J3M1T3_9PEZI</name>
<dbReference type="AlphaFoldDB" id="A0A6J3M1T3"/>
<dbReference type="GeneID" id="54364615"/>
<feature type="domain" description="Opine dehydrogenase" evidence="1">
    <location>
        <begin position="206"/>
        <end position="350"/>
    </location>
</feature>
<dbReference type="Pfam" id="PF02317">
    <property type="entry name" value="Octopine_DH"/>
    <property type="match status" value="1"/>
</dbReference>
<reference evidence="3" key="2">
    <citation type="submission" date="2020-04" db="EMBL/GenBank/DDBJ databases">
        <authorList>
            <consortium name="NCBI Genome Project"/>
        </authorList>
    </citation>
    <scope>NUCLEOTIDE SEQUENCE</scope>
    <source>
        <strain evidence="3">CBS 342.82</strain>
    </source>
</reference>
<dbReference type="InterPro" id="IPR013328">
    <property type="entry name" value="6PGD_dom2"/>
</dbReference>
<keyword evidence="2" id="KW-1185">Reference proteome</keyword>
<evidence type="ECO:0000259" key="1">
    <source>
        <dbReference type="Pfam" id="PF02317"/>
    </source>
</evidence>
<reference evidence="3" key="1">
    <citation type="submission" date="2020-01" db="EMBL/GenBank/DDBJ databases">
        <authorList>
            <consortium name="DOE Joint Genome Institute"/>
            <person name="Haridas S."/>
            <person name="Albert R."/>
            <person name="Binder M."/>
            <person name="Bloem J."/>
            <person name="Labutti K."/>
            <person name="Salamov A."/>
            <person name="Andreopoulos B."/>
            <person name="Baker S.E."/>
            <person name="Barry K."/>
            <person name="Bills G."/>
            <person name="Bluhm B.H."/>
            <person name="Cannon C."/>
            <person name="Castanera R."/>
            <person name="Culley D.E."/>
            <person name="Daum C."/>
            <person name="Ezra D."/>
            <person name="Gonzalez J.B."/>
            <person name="Henrissat B."/>
            <person name="Kuo A."/>
            <person name="Liang C."/>
            <person name="Lipzen A."/>
            <person name="Lutzoni F."/>
            <person name="Magnuson J."/>
            <person name="Mondo S."/>
            <person name="Nolan M."/>
            <person name="Ohm R."/>
            <person name="Pangilinan J."/>
            <person name="Park H.-J."/>
            <person name="Ramirez L."/>
            <person name="Alfaro M."/>
            <person name="Sun H."/>
            <person name="Tritt A."/>
            <person name="Yoshinaga Y."/>
            <person name="Zwiers L.-H."/>
            <person name="Turgeon B.G."/>
            <person name="Goodwin S.B."/>
            <person name="Spatafora J.W."/>
            <person name="Crous P.W."/>
            <person name="Grigoriev I.V."/>
        </authorList>
    </citation>
    <scope>NUCLEOTIDE SEQUENCE</scope>
    <source>
        <strain evidence="3">CBS 342.82</strain>
    </source>
</reference>
<dbReference type="PANTHER" id="PTHR38015:SF1">
    <property type="entry name" value="OPINE DEHYDROGENASE DOMAIN-CONTAINING PROTEIN"/>
    <property type="match status" value="1"/>
</dbReference>
<dbReference type="InterPro" id="IPR036291">
    <property type="entry name" value="NAD(P)-bd_dom_sf"/>
</dbReference>
<dbReference type="RefSeq" id="XP_033459011.1">
    <property type="nucleotide sequence ID" value="XM_033606815.1"/>
</dbReference>
<dbReference type="InterPro" id="IPR003421">
    <property type="entry name" value="Opine_DH"/>
</dbReference>
<dbReference type="Proteomes" id="UP000504637">
    <property type="component" value="Unplaced"/>
</dbReference>
<accession>A0A6J3M1T3</accession>
<organism evidence="3">
    <name type="scientific">Dissoconium aciculare CBS 342.82</name>
    <dbReference type="NCBI Taxonomy" id="1314786"/>
    <lineage>
        <taxon>Eukaryota</taxon>
        <taxon>Fungi</taxon>
        <taxon>Dikarya</taxon>
        <taxon>Ascomycota</taxon>
        <taxon>Pezizomycotina</taxon>
        <taxon>Dothideomycetes</taxon>
        <taxon>Dothideomycetidae</taxon>
        <taxon>Mycosphaerellales</taxon>
        <taxon>Dissoconiaceae</taxon>
        <taxon>Dissoconium</taxon>
    </lineage>
</organism>
<dbReference type="GO" id="GO:0016491">
    <property type="term" value="F:oxidoreductase activity"/>
    <property type="evidence" value="ECO:0007669"/>
    <property type="project" value="InterPro"/>
</dbReference>
<gene>
    <name evidence="3" type="ORF">K489DRAFT_394777</name>
</gene>